<keyword evidence="3" id="KW-0732">Signal</keyword>
<evidence type="ECO:0000256" key="4">
    <source>
        <dbReference type="ARBA" id="ARBA00022801"/>
    </source>
</evidence>
<dbReference type="OrthoDB" id="206201at2759"/>
<dbReference type="EC" id="3.4.21.64" evidence="10"/>
<sequence length="394" mass="40562">MRATPSYLLALPLALARPSHVARTDPAPLLQPLDAPVIPGQYIVKIKDDAPSVALEGVIDILSGPPDHIYRAKGFSGFAAKLDDATLSSLQNDPNVEYIEQDAIITLDSYVTEANATWGISRISQAAPGISDYIYDDSAGAGTCAYVIDTGIYTAHSQFEGRATWLANFVDSIDDDQNGHGTHVSGTIGSALYGVAKQTKLYAVKVLNAGGSGTTSGVIAGIDFVNSDSQTRDCANGTVANMSLGGGRSTSINSAAAAVVNAGVFLAVAAGNSNADAQNYSPASEPSVTTVGSTTSADARSSFSNYGSVVDIFAPGTDILSTWIGGTEATNIISGTSMATPHITGLGAYLLTLFGQKSPSELRDFIQSLAAKDVISGIPSGTVNLLAFNGRPSE</sequence>
<dbReference type="PROSITE" id="PS00137">
    <property type="entry name" value="SUBTILASE_HIS"/>
    <property type="match status" value="1"/>
</dbReference>
<dbReference type="Gene3D" id="3.40.50.200">
    <property type="entry name" value="Peptidase S8/S53 domain"/>
    <property type="match status" value="1"/>
</dbReference>
<dbReference type="InterPro" id="IPR034193">
    <property type="entry name" value="PCSK9_ProteinaseK-like"/>
</dbReference>
<feature type="active site" description="Charge relay system" evidence="6">
    <location>
        <position position="149"/>
    </location>
</feature>
<dbReference type="AlphaFoldDB" id="A0A084FWX1"/>
<dbReference type="Pfam" id="PF00082">
    <property type="entry name" value="Peptidase_S8"/>
    <property type="match status" value="1"/>
</dbReference>
<dbReference type="PROSITE" id="PS00136">
    <property type="entry name" value="SUBTILASE_ASP"/>
    <property type="match status" value="1"/>
</dbReference>
<evidence type="ECO:0000259" key="9">
    <source>
        <dbReference type="Pfam" id="PF05922"/>
    </source>
</evidence>
<dbReference type="Pfam" id="PF05922">
    <property type="entry name" value="Inhibitor_I9"/>
    <property type="match status" value="1"/>
</dbReference>
<dbReference type="OMA" id="CGIDYVT"/>
<dbReference type="SUPFAM" id="SSF54897">
    <property type="entry name" value="Protease propeptides/inhibitors"/>
    <property type="match status" value="1"/>
</dbReference>
<protein>
    <submittedName>
        <fullName evidence="10">Aqualysin 1</fullName>
        <ecNumber evidence="10">3.4.21.111</ecNumber>
        <ecNumber evidence="10">3.4.21.48</ecNumber>
        <ecNumber evidence="10">3.4.21.63</ecNumber>
        <ecNumber evidence="10">3.4.21.64</ecNumber>
    </submittedName>
</protein>
<feature type="domain" description="Peptidase S8/S53" evidence="8">
    <location>
        <begin position="147"/>
        <end position="370"/>
    </location>
</feature>
<dbReference type="SUPFAM" id="SSF52743">
    <property type="entry name" value="Subtilisin-like"/>
    <property type="match status" value="1"/>
</dbReference>
<evidence type="ECO:0000256" key="5">
    <source>
        <dbReference type="ARBA" id="ARBA00022825"/>
    </source>
</evidence>
<keyword evidence="4 6" id="KW-0378">Hydrolase</keyword>
<dbReference type="GO" id="GO:0004252">
    <property type="term" value="F:serine-type endopeptidase activity"/>
    <property type="evidence" value="ECO:0007669"/>
    <property type="project" value="UniProtKB-UniRule"/>
</dbReference>
<dbReference type="EC" id="3.4.21.63" evidence="10"/>
<dbReference type="KEGG" id="sapo:SAPIO_CDS9493"/>
<keyword evidence="5 6" id="KW-0720">Serine protease</keyword>
<name>A0A084FWX1_PSEDA</name>
<dbReference type="HOGENOM" id="CLU_011263_1_4_1"/>
<dbReference type="InterPro" id="IPR036852">
    <property type="entry name" value="Peptidase_S8/S53_dom_sf"/>
</dbReference>
<gene>
    <name evidence="10" type="ORF">SAPIO_CDS9493</name>
</gene>
<keyword evidence="11" id="KW-1185">Reference proteome</keyword>
<dbReference type="VEuPathDB" id="FungiDB:SAPIO_CDS9493"/>
<dbReference type="EC" id="3.4.21.111" evidence="10"/>
<dbReference type="EMBL" id="JOWA01000143">
    <property type="protein sequence ID" value="KEZ39583.1"/>
    <property type="molecule type" value="Genomic_DNA"/>
</dbReference>
<accession>A0A084FWX1</accession>
<feature type="domain" description="Inhibitor I9" evidence="9">
    <location>
        <begin position="68"/>
        <end position="107"/>
    </location>
</feature>
<comment type="similarity">
    <text evidence="1 6 7">Belongs to the peptidase S8 family.</text>
</comment>
<dbReference type="InterPro" id="IPR037045">
    <property type="entry name" value="S8pro/Inhibitor_I9_sf"/>
</dbReference>
<dbReference type="PANTHER" id="PTHR43806:SF58">
    <property type="entry name" value="ALKALINE PROTEASE 1-RELATED"/>
    <property type="match status" value="1"/>
</dbReference>
<dbReference type="PROSITE" id="PS51892">
    <property type="entry name" value="SUBTILASE"/>
    <property type="match status" value="1"/>
</dbReference>
<dbReference type="Gene3D" id="3.30.70.80">
    <property type="entry name" value="Peptidase S8 propeptide/proteinase inhibitor I9"/>
    <property type="match status" value="1"/>
</dbReference>
<evidence type="ECO:0000313" key="11">
    <source>
        <dbReference type="Proteomes" id="UP000028545"/>
    </source>
</evidence>
<dbReference type="GO" id="GO:0006508">
    <property type="term" value="P:proteolysis"/>
    <property type="evidence" value="ECO:0007669"/>
    <property type="project" value="UniProtKB-KW"/>
</dbReference>
<dbReference type="InterPro" id="IPR022398">
    <property type="entry name" value="Peptidase_S8_His-AS"/>
</dbReference>
<dbReference type="PRINTS" id="PR00723">
    <property type="entry name" value="SUBTILISIN"/>
</dbReference>
<comment type="caution">
    <text evidence="10">The sequence shown here is derived from an EMBL/GenBank/DDBJ whole genome shotgun (WGS) entry which is preliminary data.</text>
</comment>
<reference evidence="10 11" key="1">
    <citation type="journal article" date="2014" name="Genome Announc.">
        <title>Draft genome sequence of the pathogenic fungus Scedosporium apiospermum.</title>
        <authorList>
            <person name="Vandeputte P."/>
            <person name="Ghamrawi S."/>
            <person name="Rechenmann M."/>
            <person name="Iltis A."/>
            <person name="Giraud S."/>
            <person name="Fleury M."/>
            <person name="Thornton C."/>
            <person name="Delhaes L."/>
            <person name="Meyer W."/>
            <person name="Papon N."/>
            <person name="Bouchara J.P."/>
        </authorList>
    </citation>
    <scope>NUCLEOTIDE SEQUENCE [LARGE SCALE GENOMIC DNA]</scope>
    <source>
        <strain evidence="10 11">IHEM 14462</strain>
    </source>
</reference>
<proteinExistence type="inferred from homology"/>
<evidence type="ECO:0000256" key="2">
    <source>
        <dbReference type="ARBA" id="ARBA00022670"/>
    </source>
</evidence>
<evidence type="ECO:0000256" key="3">
    <source>
        <dbReference type="ARBA" id="ARBA00022729"/>
    </source>
</evidence>
<dbReference type="InterPro" id="IPR015500">
    <property type="entry name" value="Peptidase_S8_subtilisin-rel"/>
</dbReference>
<dbReference type="PANTHER" id="PTHR43806">
    <property type="entry name" value="PEPTIDASE S8"/>
    <property type="match status" value="1"/>
</dbReference>
<keyword evidence="2 6" id="KW-0645">Protease</keyword>
<dbReference type="RefSeq" id="XP_016639382.1">
    <property type="nucleotide sequence ID" value="XM_016790872.1"/>
</dbReference>
<feature type="active site" description="Charge relay system" evidence="6">
    <location>
        <position position="180"/>
    </location>
</feature>
<dbReference type="CDD" id="cd04077">
    <property type="entry name" value="Peptidases_S8_PCSK9_ProteinaseK_like"/>
    <property type="match status" value="1"/>
</dbReference>
<feature type="active site" description="Charge relay system" evidence="6">
    <location>
        <position position="337"/>
    </location>
</feature>
<organism evidence="10 11">
    <name type="scientific">Pseudallescheria apiosperma</name>
    <name type="common">Scedosporium apiospermum</name>
    <dbReference type="NCBI Taxonomy" id="563466"/>
    <lineage>
        <taxon>Eukaryota</taxon>
        <taxon>Fungi</taxon>
        <taxon>Dikarya</taxon>
        <taxon>Ascomycota</taxon>
        <taxon>Pezizomycotina</taxon>
        <taxon>Sordariomycetes</taxon>
        <taxon>Hypocreomycetidae</taxon>
        <taxon>Microascales</taxon>
        <taxon>Microascaceae</taxon>
        <taxon>Scedosporium</taxon>
    </lineage>
</organism>
<evidence type="ECO:0000313" key="10">
    <source>
        <dbReference type="EMBL" id="KEZ39583.1"/>
    </source>
</evidence>
<dbReference type="GeneID" id="27728565"/>
<dbReference type="Proteomes" id="UP000028545">
    <property type="component" value="Unassembled WGS sequence"/>
</dbReference>
<evidence type="ECO:0000256" key="1">
    <source>
        <dbReference type="ARBA" id="ARBA00011073"/>
    </source>
</evidence>
<dbReference type="InterPro" id="IPR000209">
    <property type="entry name" value="Peptidase_S8/S53_dom"/>
</dbReference>
<dbReference type="PROSITE" id="PS00138">
    <property type="entry name" value="SUBTILASE_SER"/>
    <property type="match status" value="1"/>
</dbReference>
<dbReference type="InterPro" id="IPR023827">
    <property type="entry name" value="Peptidase_S8_Asp-AS"/>
</dbReference>
<evidence type="ECO:0000259" key="8">
    <source>
        <dbReference type="Pfam" id="PF00082"/>
    </source>
</evidence>
<dbReference type="GO" id="GO:0005576">
    <property type="term" value="C:extracellular region"/>
    <property type="evidence" value="ECO:0007669"/>
    <property type="project" value="UniProtKB-ARBA"/>
</dbReference>
<dbReference type="InterPro" id="IPR023828">
    <property type="entry name" value="Peptidase_S8_Ser-AS"/>
</dbReference>
<dbReference type="InterPro" id="IPR010259">
    <property type="entry name" value="S8pro/Inhibitor_I9"/>
</dbReference>
<dbReference type="InterPro" id="IPR050131">
    <property type="entry name" value="Peptidase_S8_subtilisin-like"/>
</dbReference>
<evidence type="ECO:0000256" key="6">
    <source>
        <dbReference type="PROSITE-ProRule" id="PRU01240"/>
    </source>
</evidence>
<dbReference type="EC" id="3.4.21.48" evidence="10"/>
<dbReference type="FunFam" id="3.40.50.200:FF:000014">
    <property type="entry name" value="Proteinase K"/>
    <property type="match status" value="1"/>
</dbReference>
<evidence type="ECO:0000256" key="7">
    <source>
        <dbReference type="RuleBase" id="RU003355"/>
    </source>
</evidence>